<dbReference type="Proteomes" id="UP001161017">
    <property type="component" value="Unassembled WGS sequence"/>
</dbReference>
<gene>
    <name evidence="6" type="ORF">OHK93_001869</name>
</gene>
<dbReference type="PANTHER" id="PTHR10270">
    <property type="entry name" value="SOX TRANSCRIPTION FACTOR"/>
    <property type="match status" value="1"/>
</dbReference>
<keyword evidence="2" id="KW-0804">Transcription</keyword>
<proteinExistence type="predicted"/>
<dbReference type="EMBL" id="JAPUFD010000012">
    <property type="protein sequence ID" value="MDI1490665.1"/>
    <property type="molecule type" value="Genomic_DNA"/>
</dbReference>
<keyword evidence="1 3" id="KW-0238">DNA-binding</keyword>
<dbReference type="SMART" id="SM00398">
    <property type="entry name" value="HMG"/>
    <property type="match status" value="1"/>
</dbReference>
<evidence type="ECO:0000256" key="3">
    <source>
        <dbReference type="PROSITE-ProRule" id="PRU00267"/>
    </source>
</evidence>
<dbReference type="Gene3D" id="1.10.30.10">
    <property type="entry name" value="High mobility group box domain"/>
    <property type="match status" value="1"/>
</dbReference>
<protein>
    <recommendedName>
        <fullName evidence="5">HMG box domain-containing protein</fullName>
    </recommendedName>
</protein>
<evidence type="ECO:0000256" key="2">
    <source>
        <dbReference type="ARBA" id="ARBA00023163"/>
    </source>
</evidence>
<dbReference type="InterPro" id="IPR050140">
    <property type="entry name" value="SRY-related_HMG-box_TF-like"/>
</dbReference>
<dbReference type="GO" id="GO:0001228">
    <property type="term" value="F:DNA-binding transcription activator activity, RNA polymerase II-specific"/>
    <property type="evidence" value="ECO:0007669"/>
    <property type="project" value="TreeGrafter"/>
</dbReference>
<dbReference type="CDD" id="cd01389">
    <property type="entry name" value="HMG-box_ROX1-like"/>
    <property type="match status" value="1"/>
</dbReference>
<reference evidence="6" key="1">
    <citation type="journal article" date="2023" name="Genome Biol. Evol.">
        <title>First Whole Genome Sequence and Flow Cytometry Genome Size Data for the Lichen-Forming Fungus Ramalina farinacea (Ascomycota).</title>
        <authorList>
            <person name="Llewellyn T."/>
            <person name="Mian S."/>
            <person name="Hill R."/>
            <person name="Leitch I.J."/>
            <person name="Gaya E."/>
        </authorList>
    </citation>
    <scope>NUCLEOTIDE SEQUENCE</scope>
    <source>
        <strain evidence="6">LIQ254RAFAR</strain>
    </source>
</reference>
<dbReference type="GO" id="GO:0000978">
    <property type="term" value="F:RNA polymerase II cis-regulatory region sequence-specific DNA binding"/>
    <property type="evidence" value="ECO:0007669"/>
    <property type="project" value="TreeGrafter"/>
</dbReference>
<dbReference type="AlphaFoldDB" id="A0AA43TY53"/>
<evidence type="ECO:0000256" key="4">
    <source>
        <dbReference type="SAM" id="MobiDB-lite"/>
    </source>
</evidence>
<dbReference type="PROSITE" id="PS50118">
    <property type="entry name" value="HMG_BOX_2"/>
    <property type="match status" value="1"/>
</dbReference>
<comment type="caution">
    <text evidence="6">The sequence shown here is derived from an EMBL/GenBank/DDBJ whole genome shotgun (WGS) entry which is preliminary data.</text>
</comment>
<dbReference type="InterPro" id="IPR036910">
    <property type="entry name" value="HMG_box_dom_sf"/>
</dbReference>
<accession>A0AA43TY53</accession>
<feature type="compositionally biased region" description="Acidic residues" evidence="4">
    <location>
        <begin position="180"/>
        <end position="189"/>
    </location>
</feature>
<sequence length="392" mass="43397">MHGRLPTPDASDPTGRTSRQARRLVPSAYERTPSPPKRRKGGKKDASKKSKLEKPLSELTKHLEHIPIKDTETWANRSTEERQKEVGGDGFIKRPSNSFILYRSAYADRCREYEKSNNHQDISSMAGASWAIEAPEVRKQYEDWAKTERENHQAAFPDYKFQPQTQEAKARKRKGKLDDDSLEESDPEDPTFHLGRGTTPGSLRSTRMKKQRRNYRESSYTPSLGSDDGWGTPNQFGSSLQNPSYYRSTNPEKPLPAALSRLGPSGGYYQTTSHPNDRYMNIGRVEDVLYQQNDAPGGIYGTAAPIGMPGGSHEDLMGESSMGNGQLMFAGPTLDPDLLAFDSAAAGSVDANGGLASGGFQASDYLAGEDADFSAKVGQLEGRKKWDPFEYE</sequence>
<name>A0AA43TY53_9LECA</name>
<organism evidence="6 7">
    <name type="scientific">Ramalina farinacea</name>
    <dbReference type="NCBI Taxonomy" id="258253"/>
    <lineage>
        <taxon>Eukaryota</taxon>
        <taxon>Fungi</taxon>
        <taxon>Dikarya</taxon>
        <taxon>Ascomycota</taxon>
        <taxon>Pezizomycotina</taxon>
        <taxon>Lecanoromycetes</taxon>
        <taxon>OSLEUM clade</taxon>
        <taxon>Lecanoromycetidae</taxon>
        <taxon>Lecanorales</taxon>
        <taxon>Lecanorineae</taxon>
        <taxon>Ramalinaceae</taxon>
        <taxon>Ramalina</taxon>
    </lineage>
</organism>
<dbReference type="PANTHER" id="PTHR10270:SF161">
    <property type="entry name" value="SEX-DETERMINING REGION Y PROTEIN"/>
    <property type="match status" value="1"/>
</dbReference>
<dbReference type="GO" id="GO:0005634">
    <property type="term" value="C:nucleus"/>
    <property type="evidence" value="ECO:0007669"/>
    <property type="project" value="UniProtKB-UniRule"/>
</dbReference>
<dbReference type="InterPro" id="IPR009071">
    <property type="entry name" value="HMG_box_dom"/>
</dbReference>
<keyword evidence="3" id="KW-0539">Nucleus</keyword>
<dbReference type="GO" id="GO:0030154">
    <property type="term" value="P:cell differentiation"/>
    <property type="evidence" value="ECO:0007669"/>
    <property type="project" value="TreeGrafter"/>
</dbReference>
<feature type="region of interest" description="Disordered" evidence="4">
    <location>
        <begin position="142"/>
        <end position="275"/>
    </location>
</feature>
<evidence type="ECO:0000313" key="7">
    <source>
        <dbReference type="Proteomes" id="UP001161017"/>
    </source>
</evidence>
<evidence type="ECO:0000313" key="6">
    <source>
        <dbReference type="EMBL" id="MDI1490665.1"/>
    </source>
</evidence>
<evidence type="ECO:0000256" key="1">
    <source>
        <dbReference type="ARBA" id="ARBA00023125"/>
    </source>
</evidence>
<feature type="DNA-binding region" description="HMG box" evidence="3">
    <location>
        <begin position="92"/>
        <end position="160"/>
    </location>
</feature>
<feature type="compositionally biased region" description="Polar residues" evidence="4">
    <location>
        <begin position="232"/>
        <end position="251"/>
    </location>
</feature>
<evidence type="ECO:0000259" key="5">
    <source>
        <dbReference type="PROSITE" id="PS50118"/>
    </source>
</evidence>
<dbReference type="GO" id="GO:0000122">
    <property type="term" value="P:negative regulation of transcription by RNA polymerase II"/>
    <property type="evidence" value="ECO:0007669"/>
    <property type="project" value="TreeGrafter"/>
</dbReference>
<feature type="compositionally biased region" description="Basic and acidic residues" evidence="4">
    <location>
        <begin position="142"/>
        <end position="152"/>
    </location>
</feature>
<feature type="domain" description="HMG box" evidence="5">
    <location>
        <begin position="92"/>
        <end position="160"/>
    </location>
</feature>
<feature type="region of interest" description="Disordered" evidence="4">
    <location>
        <begin position="1"/>
        <end position="94"/>
    </location>
</feature>
<dbReference type="SUPFAM" id="SSF47095">
    <property type="entry name" value="HMG-box"/>
    <property type="match status" value="1"/>
</dbReference>
<dbReference type="Pfam" id="PF00505">
    <property type="entry name" value="HMG_box"/>
    <property type="match status" value="1"/>
</dbReference>
<feature type="compositionally biased region" description="Basic and acidic residues" evidence="4">
    <location>
        <begin position="43"/>
        <end position="87"/>
    </location>
</feature>
<keyword evidence="7" id="KW-1185">Reference proteome</keyword>